<name>J1H0B6_9ACTO</name>
<proteinExistence type="predicted"/>
<dbReference type="Proteomes" id="UP000002941">
    <property type="component" value="Unassembled WGS sequence"/>
</dbReference>
<sequence length="37" mass="4179">MSEKIFIYSAGEVSPHLFGAHELAYLSFLGDMLFLPF</sequence>
<dbReference type="AlphaFoldDB" id="J1H0B6"/>
<reference evidence="1 2" key="1">
    <citation type="submission" date="2012-05" db="EMBL/GenBank/DDBJ databases">
        <authorList>
            <person name="Harkins D.M."/>
            <person name="Madupu R."/>
            <person name="Durkin A.S."/>
            <person name="Torralba M."/>
            <person name="Methe B."/>
            <person name="Sutton G.G."/>
            <person name="Nelson K.E."/>
        </authorList>
    </citation>
    <scope>NUCLEOTIDE SEQUENCE [LARGE SCALE GENOMIC DNA]</scope>
    <source>
        <strain evidence="1 2">F0489</strain>
    </source>
</reference>
<protein>
    <submittedName>
        <fullName evidence="1">Uncharacterized protein</fullName>
    </submittedName>
</protein>
<gene>
    <name evidence="1" type="ORF">HMPREF1318_1068</name>
</gene>
<organism evidence="1 2">
    <name type="scientific">Actinomyces massiliensis F0489</name>
    <dbReference type="NCBI Taxonomy" id="1125718"/>
    <lineage>
        <taxon>Bacteria</taxon>
        <taxon>Bacillati</taxon>
        <taxon>Actinomycetota</taxon>
        <taxon>Actinomycetes</taxon>
        <taxon>Actinomycetales</taxon>
        <taxon>Actinomycetaceae</taxon>
        <taxon>Actinomyces</taxon>
    </lineage>
</organism>
<dbReference type="EMBL" id="AKFT01000188">
    <property type="protein sequence ID" value="EJF38623.1"/>
    <property type="molecule type" value="Genomic_DNA"/>
</dbReference>
<accession>J1H0B6</accession>
<comment type="caution">
    <text evidence="1">The sequence shown here is derived from an EMBL/GenBank/DDBJ whole genome shotgun (WGS) entry which is preliminary data.</text>
</comment>
<evidence type="ECO:0000313" key="2">
    <source>
        <dbReference type="Proteomes" id="UP000002941"/>
    </source>
</evidence>
<keyword evidence="2" id="KW-1185">Reference proteome</keyword>
<evidence type="ECO:0000313" key="1">
    <source>
        <dbReference type="EMBL" id="EJF38623.1"/>
    </source>
</evidence>